<comment type="catalytic activity">
    <reaction evidence="7">
        <text>a 2'-deoxyadenosine in DNA + S-adenosyl-L-methionine = an N(6)-methyl-2'-deoxyadenosine in DNA + S-adenosyl-L-homocysteine + H(+)</text>
        <dbReference type="Rhea" id="RHEA:15197"/>
        <dbReference type="Rhea" id="RHEA-COMP:12418"/>
        <dbReference type="Rhea" id="RHEA-COMP:12419"/>
        <dbReference type="ChEBI" id="CHEBI:15378"/>
        <dbReference type="ChEBI" id="CHEBI:57856"/>
        <dbReference type="ChEBI" id="CHEBI:59789"/>
        <dbReference type="ChEBI" id="CHEBI:90615"/>
        <dbReference type="ChEBI" id="CHEBI:90616"/>
        <dbReference type="EC" id="2.1.1.72"/>
    </reaction>
</comment>
<dbReference type="InterPro" id="IPR029063">
    <property type="entry name" value="SAM-dependent_MTases_sf"/>
</dbReference>
<keyword evidence="6" id="KW-0680">Restriction system</keyword>
<dbReference type="PANTHER" id="PTHR42933:SF3">
    <property type="entry name" value="TYPE I RESTRICTION ENZYME MJAVIII METHYLASE SUBUNIT"/>
    <property type="match status" value="1"/>
</dbReference>
<evidence type="ECO:0000256" key="2">
    <source>
        <dbReference type="ARBA" id="ARBA00011900"/>
    </source>
</evidence>
<dbReference type="EMBL" id="CP063056">
    <property type="protein sequence ID" value="QPB42826.1"/>
    <property type="molecule type" value="Genomic_DNA"/>
</dbReference>
<reference evidence="9 10" key="1">
    <citation type="submission" date="2020-10" db="EMBL/GenBank/DDBJ databases">
        <title>Genome Sequencing of Rodentibacter spp. strain DSM111151.</title>
        <authorList>
            <person name="Benga L."/>
            <person name="Lautwein T."/>
        </authorList>
    </citation>
    <scope>NUCLEOTIDE SEQUENCE [LARGE SCALE GENOMIC DNA]</scope>
    <source>
        <strain evidence="9 10">DSM 111151</strain>
    </source>
</reference>
<dbReference type="RefSeq" id="WP_194812403.1">
    <property type="nucleotide sequence ID" value="NZ_CP063056.1"/>
</dbReference>
<dbReference type="SUPFAM" id="SSF53335">
    <property type="entry name" value="S-adenosyl-L-methionine-dependent methyltransferases"/>
    <property type="match status" value="1"/>
</dbReference>
<dbReference type="PANTHER" id="PTHR42933">
    <property type="entry name" value="SLR6095 PROTEIN"/>
    <property type="match status" value="1"/>
</dbReference>
<accession>A0ABX6V0F8</accession>
<evidence type="ECO:0000256" key="4">
    <source>
        <dbReference type="ARBA" id="ARBA00022679"/>
    </source>
</evidence>
<dbReference type="GO" id="GO:0032259">
    <property type="term" value="P:methylation"/>
    <property type="evidence" value="ECO:0007669"/>
    <property type="project" value="UniProtKB-KW"/>
</dbReference>
<evidence type="ECO:0000256" key="6">
    <source>
        <dbReference type="ARBA" id="ARBA00022747"/>
    </source>
</evidence>
<keyword evidence="5" id="KW-0949">S-adenosyl-L-methionine</keyword>
<evidence type="ECO:0000256" key="1">
    <source>
        <dbReference type="ARBA" id="ARBA00006594"/>
    </source>
</evidence>
<keyword evidence="10" id="KW-1185">Reference proteome</keyword>
<dbReference type="GO" id="GO:0008168">
    <property type="term" value="F:methyltransferase activity"/>
    <property type="evidence" value="ECO:0007669"/>
    <property type="project" value="UniProtKB-KW"/>
</dbReference>
<dbReference type="Proteomes" id="UP000663069">
    <property type="component" value="Chromosome"/>
</dbReference>
<evidence type="ECO:0000256" key="5">
    <source>
        <dbReference type="ARBA" id="ARBA00022691"/>
    </source>
</evidence>
<name>A0ABX6V0F8_9PAST</name>
<keyword evidence="3 9" id="KW-0489">Methyltransferase</keyword>
<proteinExistence type="inferred from homology"/>
<evidence type="ECO:0000259" key="8">
    <source>
        <dbReference type="Pfam" id="PF02384"/>
    </source>
</evidence>
<sequence>MNFEKKFTALFNSIAPHYRRSEVFYDFVTIFGLEFYLILYGNQANETLKQRYRTAFERYTEDERPALSQLGAIVVNALEHKTYDFLGTIFMALELGDGYKGQYFTPAHVAQAMAAMTLSTCHHIIEKQGFLTLQEPACGSGVMIIESYNYLRREGFNPQQQMWVQARDLDFTAAMMCYIQMSLLHIPGEVIIGNSLTNEVQHHFYTPAHILGNWNKKLDGKDLNTEAEIQIIESEAVKELPFDIDWETEPVFY</sequence>
<evidence type="ECO:0000256" key="3">
    <source>
        <dbReference type="ARBA" id="ARBA00022603"/>
    </source>
</evidence>
<evidence type="ECO:0000313" key="9">
    <source>
        <dbReference type="EMBL" id="QPB42826.1"/>
    </source>
</evidence>
<dbReference type="InterPro" id="IPR051537">
    <property type="entry name" value="DNA_Adenine_Mtase"/>
</dbReference>
<organism evidence="9 10">
    <name type="scientific">Rodentibacter haemolyticus</name>
    <dbReference type="NCBI Taxonomy" id="2778911"/>
    <lineage>
        <taxon>Bacteria</taxon>
        <taxon>Pseudomonadati</taxon>
        <taxon>Pseudomonadota</taxon>
        <taxon>Gammaproteobacteria</taxon>
        <taxon>Pasteurellales</taxon>
        <taxon>Pasteurellaceae</taxon>
        <taxon>Rodentibacter</taxon>
    </lineage>
</organism>
<dbReference type="PRINTS" id="PR00507">
    <property type="entry name" value="N12N6MTFRASE"/>
</dbReference>
<evidence type="ECO:0000256" key="7">
    <source>
        <dbReference type="ARBA" id="ARBA00047942"/>
    </source>
</evidence>
<dbReference type="Pfam" id="PF02384">
    <property type="entry name" value="N6_Mtase"/>
    <property type="match status" value="1"/>
</dbReference>
<keyword evidence="4" id="KW-0808">Transferase</keyword>
<gene>
    <name evidence="9" type="ORF">IHV77_01490</name>
</gene>
<dbReference type="InterPro" id="IPR003356">
    <property type="entry name" value="DNA_methylase_A-5"/>
</dbReference>
<dbReference type="Gene3D" id="3.40.50.150">
    <property type="entry name" value="Vaccinia Virus protein VP39"/>
    <property type="match status" value="1"/>
</dbReference>
<feature type="domain" description="DNA methylase adenine-specific" evidence="8">
    <location>
        <begin position="99"/>
        <end position="203"/>
    </location>
</feature>
<protein>
    <recommendedName>
        <fullName evidence="2">site-specific DNA-methyltransferase (adenine-specific)</fullName>
        <ecNumber evidence="2">2.1.1.72</ecNumber>
    </recommendedName>
</protein>
<comment type="similarity">
    <text evidence="1">Belongs to the N(4)/N(6)-methyltransferase family.</text>
</comment>
<evidence type="ECO:0000313" key="10">
    <source>
        <dbReference type="Proteomes" id="UP000663069"/>
    </source>
</evidence>
<dbReference type="EC" id="2.1.1.72" evidence="2"/>